<feature type="compositionally biased region" description="Basic residues" evidence="1">
    <location>
        <begin position="540"/>
        <end position="557"/>
    </location>
</feature>
<dbReference type="PANTHER" id="PTHR10845">
    <property type="entry name" value="REGULATOR OF G PROTEIN SIGNALING"/>
    <property type="match status" value="1"/>
</dbReference>
<feature type="region of interest" description="Disordered" evidence="1">
    <location>
        <begin position="117"/>
        <end position="138"/>
    </location>
</feature>
<evidence type="ECO:0000313" key="3">
    <source>
        <dbReference type="EMBL" id="EXX75614.1"/>
    </source>
</evidence>
<dbReference type="InterPro" id="IPR016137">
    <property type="entry name" value="RGS"/>
</dbReference>
<dbReference type="Gene3D" id="1.10.167.10">
    <property type="entry name" value="Regulator of G-protein Signalling 4, domain 2"/>
    <property type="match status" value="1"/>
</dbReference>
<feature type="compositionally biased region" description="Low complexity" evidence="1">
    <location>
        <begin position="480"/>
        <end position="500"/>
    </location>
</feature>
<evidence type="ECO:0000313" key="4">
    <source>
        <dbReference type="Proteomes" id="UP000022910"/>
    </source>
</evidence>
<evidence type="ECO:0000256" key="1">
    <source>
        <dbReference type="SAM" id="MobiDB-lite"/>
    </source>
</evidence>
<dbReference type="OMA" id="HDICVRE"/>
<feature type="domain" description="RGS" evidence="2">
    <location>
        <begin position="246"/>
        <end position="349"/>
    </location>
</feature>
<comment type="caution">
    <text evidence="3">The sequence shown here is derived from an EMBL/GenBank/DDBJ whole genome shotgun (WGS) entry which is preliminary data.</text>
</comment>
<organism evidence="3 4">
    <name type="scientific">Rhizophagus irregularis (strain DAOM 197198w)</name>
    <name type="common">Glomus intraradices</name>
    <dbReference type="NCBI Taxonomy" id="1432141"/>
    <lineage>
        <taxon>Eukaryota</taxon>
        <taxon>Fungi</taxon>
        <taxon>Fungi incertae sedis</taxon>
        <taxon>Mucoromycota</taxon>
        <taxon>Glomeromycotina</taxon>
        <taxon>Glomeromycetes</taxon>
        <taxon>Glomerales</taxon>
        <taxon>Glomeraceae</taxon>
        <taxon>Rhizophagus</taxon>
    </lineage>
</organism>
<dbReference type="PRINTS" id="PR01301">
    <property type="entry name" value="RGSPROTEIN"/>
</dbReference>
<dbReference type="SMART" id="SM00315">
    <property type="entry name" value="RGS"/>
    <property type="match status" value="1"/>
</dbReference>
<feature type="compositionally biased region" description="Pro residues" evidence="1">
    <location>
        <begin position="124"/>
        <end position="133"/>
    </location>
</feature>
<name>A0A015L7F8_RHIIW</name>
<dbReference type="Pfam" id="PF00615">
    <property type="entry name" value="RGS"/>
    <property type="match status" value="1"/>
</dbReference>
<feature type="region of interest" description="Disordered" evidence="1">
    <location>
        <begin position="527"/>
        <end position="557"/>
    </location>
</feature>
<dbReference type="STRING" id="1432141.A0A015L7F8"/>
<dbReference type="AlphaFoldDB" id="A0A015L7F8"/>
<accession>A0A015L7F8</accession>
<dbReference type="PROSITE" id="PS50132">
    <property type="entry name" value="RGS"/>
    <property type="match status" value="1"/>
</dbReference>
<dbReference type="PANTHER" id="PTHR10845:SF192">
    <property type="entry name" value="DOUBLE HIT, ISOFORM B"/>
    <property type="match status" value="1"/>
</dbReference>
<dbReference type="HOGENOM" id="CLU_489281_0_0_1"/>
<proteinExistence type="predicted"/>
<dbReference type="InterPro" id="IPR044926">
    <property type="entry name" value="RGS_subdomain_2"/>
</dbReference>
<feature type="region of interest" description="Disordered" evidence="1">
    <location>
        <begin position="465"/>
        <end position="500"/>
    </location>
</feature>
<keyword evidence="4" id="KW-1185">Reference proteome</keyword>
<sequence>MNNNNSLHRSSTRRRPSVIDIVTSKFNEEKSLLAAKTPNIISKRRGSTVSIDSIQSNSRRNSIVMIDSITTTSTTSSSSSSTALLREITTTTTTLISEIILSQPMNTDEFITKSSDFSSSKLHFPPPPPPPPLSEYDENVRDVFDDYDDGDDYIFSDDDLKSYNKKHVKTLSQHAQRHHLHHHSRSLSSPSVIPSLSSQRPLIPSINYDNHNEYKQRTINSSIKLNKFFGDKPPLDICVKEIEKEGLKAMLHSKIPLCYFLYSLLEEYSCENLFFFLEVEQYESFVFVNSTQQYTTAQHIFDTYLTHNSQFEVNVDDKVRKSVISSIKSQRDPKHCFDEAKRAIFVLLEVSFARFIRSPMADLMKQEIGETTTHYTNKARDAAVILLFRYLEKKNGSLNLKPIKPFIINTQSSVNINDIDLISPLPSPSLSISRKRNDLMCTMIYEFLRTLLEIDVESFYYEHFKNNNNNKNKSNDKVNEPFYNGNNHNNNSNDRFYAGSNGSSSGGIDDEFDIWSNDDECIEMVNTGHKKVSPRDQLKKKTFRRPTIKSRRKIKGN</sequence>
<dbReference type="EMBL" id="JEMT01012387">
    <property type="protein sequence ID" value="EXX75614.1"/>
    <property type="molecule type" value="Genomic_DNA"/>
</dbReference>
<reference evidence="3 4" key="1">
    <citation type="submission" date="2014-02" db="EMBL/GenBank/DDBJ databases">
        <title>Single nucleus genome sequencing reveals high similarity among nuclei of an endomycorrhizal fungus.</title>
        <authorList>
            <person name="Lin K."/>
            <person name="Geurts R."/>
            <person name="Zhang Z."/>
            <person name="Limpens E."/>
            <person name="Saunders D.G."/>
            <person name="Mu D."/>
            <person name="Pang E."/>
            <person name="Cao H."/>
            <person name="Cha H."/>
            <person name="Lin T."/>
            <person name="Zhou Q."/>
            <person name="Shang Y."/>
            <person name="Li Y."/>
            <person name="Ivanov S."/>
            <person name="Sharma T."/>
            <person name="Velzen R.V."/>
            <person name="Ruijter N.D."/>
            <person name="Aanen D.K."/>
            <person name="Win J."/>
            <person name="Kamoun S."/>
            <person name="Bisseling T."/>
            <person name="Huang S."/>
        </authorList>
    </citation>
    <scope>NUCLEOTIDE SEQUENCE [LARGE SCALE GENOMIC DNA]</scope>
    <source>
        <strain evidence="4">DAOM197198w</strain>
    </source>
</reference>
<dbReference type="InterPro" id="IPR036305">
    <property type="entry name" value="RGS_sf"/>
</dbReference>
<dbReference type="CDD" id="cd07440">
    <property type="entry name" value="RGS"/>
    <property type="match status" value="1"/>
</dbReference>
<dbReference type="Proteomes" id="UP000022910">
    <property type="component" value="Unassembled WGS sequence"/>
</dbReference>
<gene>
    <name evidence="3" type="ORF">RirG_040240</name>
</gene>
<protein>
    <recommendedName>
        <fullName evidence="2">RGS domain-containing protein</fullName>
    </recommendedName>
</protein>
<dbReference type="OrthoDB" id="196547at2759"/>
<dbReference type="SMR" id="A0A015L7F8"/>
<evidence type="ECO:0000259" key="2">
    <source>
        <dbReference type="PROSITE" id="PS50132"/>
    </source>
</evidence>
<dbReference type="SUPFAM" id="SSF48097">
    <property type="entry name" value="Regulator of G-protein signaling, RGS"/>
    <property type="match status" value="1"/>
</dbReference>